<feature type="compositionally biased region" description="Gly residues" evidence="1">
    <location>
        <begin position="15"/>
        <end position="24"/>
    </location>
</feature>
<keyword evidence="2" id="KW-0812">Transmembrane</keyword>
<evidence type="ECO:0000259" key="3">
    <source>
        <dbReference type="Pfam" id="PF14258"/>
    </source>
</evidence>
<feature type="transmembrane region" description="Helical" evidence="2">
    <location>
        <begin position="281"/>
        <end position="299"/>
    </location>
</feature>
<protein>
    <submittedName>
        <fullName evidence="4">DUF4350 domain-containing protein</fullName>
    </submittedName>
</protein>
<dbReference type="EMBL" id="SOEY01000028">
    <property type="protein sequence ID" value="TFB71418.1"/>
    <property type="molecule type" value="Genomic_DNA"/>
</dbReference>
<proteinExistence type="predicted"/>
<keyword evidence="2" id="KW-1133">Transmembrane helix</keyword>
<organism evidence="4 5">
    <name type="scientific">Cryobacterium glaciale</name>
    <dbReference type="NCBI Taxonomy" id="1259145"/>
    <lineage>
        <taxon>Bacteria</taxon>
        <taxon>Bacillati</taxon>
        <taxon>Actinomycetota</taxon>
        <taxon>Actinomycetes</taxon>
        <taxon>Micrococcales</taxon>
        <taxon>Microbacteriaceae</taxon>
        <taxon>Cryobacterium</taxon>
    </lineage>
</organism>
<evidence type="ECO:0000313" key="5">
    <source>
        <dbReference type="Proteomes" id="UP000298173"/>
    </source>
</evidence>
<reference evidence="4 5" key="1">
    <citation type="submission" date="2019-03" db="EMBL/GenBank/DDBJ databases">
        <title>Genomics of glacier-inhabiting Cryobacterium strains.</title>
        <authorList>
            <person name="Liu Q."/>
            <person name="Xin Y.-H."/>
        </authorList>
    </citation>
    <scope>NUCLEOTIDE SEQUENCE [LARGE SCALE GENOMIC DNA]</scope>
    <source>
        <strain evidence="4 5">HLT2-23</strain>
    </source>
</reference>
<sequence>MSVTLTTDAATPGRNSGGSSGGGVPTTVATPTLRALLRRSSFWILAFAGIVIVAIVGVLVSGGSHAAGRALAGDNAAPAGSMALAEVLRQQGVTVTLADSLVEVRDAVGPDSTVLLYDANGYLDGDQLAELAARAARTVVVAPDFLALQALAPTVGFGGVSAASSLQADCSLPAANRAEELLPGGDTLSIPQGGHPLLTGCFASSTDTFSLVQVENATTGGLVSLVPDARVFNNENVTGYGNAALALGLLGESDSLVWYLPTLADLPRTGPPSLAELTPGWVSPVAVLLVLAAVAAAFWRGRRFGPLVAENLPVTVKASETMEGRARLYARSNARLRALDALRVGAVQRLARAVGLGRLAQLEEVIGTVAQITGSDPNEVRRVLVNANPHSDAQLMALSDALQALEQAAGRAVMAGAVPAAEAAASASREFSPPPAERMDP</sequence>
<feature type="region of interest" description="Disordered" evidence="1">
    <location>
        <begin position="1"/>
        <end position="25"/>
    </location>
</feature>
<evidence type="ECO:0000313" key="4">
    <source>
        <dbReference type="EMBL" id="TFB71418.1"/>
    </source>
</evidence>
<dbReference type="RefSeq" id="WP_134503931.1">
    <property type="nucleotide sequence ID" value="NZ_SOEY01000028.1"/>
</dbReference>
<evidence type="ECO:0000256" key="2">
    <source>
        <dbReference type="SAM" id="Phobius"/>
    </source>
</evidence>
<name>A0A4R8UVR0_9MICO</name>
<keyword evidence="5" id="KW-1185">Reference proteome</keyword>
<dbReference type="AlphaFoldDB" id="A0A4R8UVR0"/>
<evidence type="ECO:0000256" key="1">
    <source>
        <dbReference type="SAM" id="MobiDB-lite"/>
    </source>
</evidence>
<comment type="caution">
    <text evidence="4">The sequence shown here is derived from an EMBL/GenBank/DDBJ whole genome shotgun (WGS) entry which is preliminary data.</text>
</comment>
<gene>
    <name evidence="4" type="ORF">E3O06_13905</name>
</gene>
<dbReference type="Proteomes" id="UP000298173">
    <property type="component" value="Unassembled WGS sequence"/>
</dbReference>
<accession>A0A4R8UVR0</accession>
<keyword evidence="2" id="KW-0472">Membrane</keyword>
<dbReference type="InterPro" id="IPR025646">
    <property type="entry name" value="DUF4350"/>
</dbReference>
<dbReference type="Pfam" id="PF14258">
    <property type="entry name" value="DUF4350"/>
    <property type="match status" value="1"/>
</dbReference>
<dbReference type="OrthoDB" id="5241668at2"/>
<feature type="domain" description="DUF4350" evidence="3">
    <location>
        <begin position="74"/>
        <end position="250"/>
    </location>
</feature>
<feature type="transmembrane region" description="Helical" evidence="2">
    <location>
        <begin position="41"/>
        <end position="60"/>
    </location>
</feature>